<keyword evidence="1" id="KW-0472">Membrane</keyword>
<dbReference type="Pfam" id="PF06022">
    <property type="entry name" value="Cir_Bir_Yir"/>
    <property type="match status" value="1"/>
</dbReference>
<proteinExistence type="predicted"/>
<reference evidence="2 3" key="1">
    <citation type="journal article" date="2002" name="Nature">
        <title>Genome sequence and comparative analysis of the model rodent malaria parasite Plasmodium yoelii yoelii.</title>
        <authorList>
            <person name="Carlton J.M."/>
            <person name="Angiuoli S.V."/>
            <person name="Suh B.B."/>
            <person name="Kooij T.W."/>
            <person name="Pertea M."/>
            <person name="Silva J.C."/>
            <person name="Ermolaeva M.D."/>
            <person name="Allen J.E."/>
            <person name="Selengut J.D."/>
            <person name="Koo H.L."/>
            <person name="Peterson J.D."/>
            <person name="Pop M."/>
            <person name="Kosack D.S."/>
            <person name="Shumway M.F."/>
            <person name="Bidwell S.L."/>
            <person name="Shallom S.J."/>
            <person name="van Aken S.E."/>
            <person name="Riedmuller S.B."/>
            <person name="Feldblyum T.V."/>
            <person name="Cho J.K."/>
            <person name="Quackenbush J."/>
            <person name="Sedegah M."/>
            <person name="Shoaibi A."/>
            <person name="Cummings L.M."/>
            <person name="Florens L."/>
            <person name="Yates J.R."/>
            <person name="Raine J.D."/>
            <person name="Sinden R.E."/>
            <person name="Harris M.A."/>
            <person name="Cunningham D.A."/>
            <person name="Preiser P.R."/>
            <person name="Bergman L.W."/>
            <person name="Vaidya A.B."/>
            <person name="van Lin L.H."/>
            <person name="Janse C.J."/>
            <person name="Waters A.P."/>
            <person name="Smith H.O."/>
            <person name="White O.R."/>
            <person name="Salzberg S.L."/>
            <person name="Venter J.C."/>
            <person name="Fraser C.M."/>
            <person name="Hoffman S.L."/>
            <person name="Gardner M.J."/>
            <person name="Carucci D.J."/>
        </authorList>
    </citation>
    <scope>NUCLEOTIDE SEQUENCE [LARGE SCALE GENOMIC DNA]</scope>
    <source>
        <strain evidence="2 3">17XNL</strain>
    </source>
</reference>
<dbReference type="AlphaFoldDB" id="Q7RPX1"/>
<evidence type="ECO:0000256" key="1">
    <source>
        <dbReference type="SAM" id="Phobius"/>
    </source>
</evidence>
<comment type="caution">
    <text evidence="2">The sequence shown here is derived from an EMBL/GenBank/DDBJ whole genome shotgun (WGS) entry which is preliminary data.</text>
</comment>
<dbReference type="InParanoid" id="Q7RPX1"/>
<dbReference type="EMBL" id="AABL01000351">
    <property type="protein sequence ID" value="EAA20636.1"/>
    <property type="molecule type" value="Genomic_DNA"/>
</dbReference>
<keyword evidence="1" id="KW-0812">Transmembrane</keyword>
<dbReference type="NCBIfam" id="TIGR01590">
    <property type="entry name" value="yir-bir-cir_Pla"/>
    <property type="match status" value="1"/>
</dbReference>
<accession>Q7RPX1</accession>
<evidence type="ECO:0000313" key="2">
    <source>
        <dbReference type="EMBL" id="EAA20636.1"/>
    </source>
</evidence>
<name>Q7RPX1_PLAYO</name>
<feature type="transmembrane region" description="Helical" evidence="1">
    <location>
        <begin position="249"/>
        <end position="270"/>
    </location>
</feature>
<dbReference type="InterPro" id="IPR006477">
    <property type="entry name" value="Yir_bir_cir"/>
</dbReference>
<protein>
    <submittedName>
        <fullName evidence="2">Yir3 protein</fullName>
    </submittedName>
</protein>
<sequence length="288" mass="34018">MHFLIIISFTYFDICGKFRAVKTWFPDTLKNDGKYQFNDQHFKEYCTNQNCDSDLAKINAVSLFLFNELFGSSDSFTINAKSNINIVDYIIIWLSYMLSLNKNMNYKNIYDFYEENIKNGSKYNQKITEVNAYNSYNDLIDKRKDLLNINFEDMSKFYDAFNTLCEMYSGLDINNSNCDICLKKSKEFAKKYDDLNESYNNTKGSPYSQLLSRLSNDYDNFKNIYKNPQISNFPILPTYSRRSVIKKTLMSIGFIFFAVSIFFGIAYKYSLFGFRKRSKKHLKEKLKK</sequence>
<evidence type="ECO:0000313" key="3">
    <source>
        <dbReference type="Proteomes" id="UP000008553"/>
    </source>
</evidence>
<dbReference type="Proteomes" id="UP000008553">
    <property type="component" value="Unassembled WGS sequence"/>
</dbReference>
<keyword evidence="1" id="KW-1133">Transmembrane helix</keyword>
<gene>
    <name evidence="2" type="ORF">PY01333</name>
</gene>
<organism evidence="2 3">
    <name type="scientific">Plasmodium yoelii yoelii</name>
    <dbReference type="NCBI Taxonomy" id="73239"/>
    <lineage>
        <taxon>Eukaryota</taxon>
        <taxon>Sar</taxon>
        <taxon>Alveolata</taxon>
        <taxon>Apicomplexa</taxon>
        <taxon>Aconoidasida</taxon>
        <taxon>Haemosporida</taxon>
        <taxon>Plasmodiidae</taxon>
        <taxon>Plasmodium</taxon>
        <taxon>Plasmodium (Vinckeia)</taxon>
    </lineage>
</organism>
<dbReference type="PaxDb" id="73239-Q7RPX1"/>
<keyword evidence="3" id="KW-1185">Reference proteome</keyword>